<dbReference type="eggNOG" id="COG4712">
    <property type="taxonomic scope" value="Bacteria"/>
</dbReference>
<name>C7XPL4_FUSVC</name>
<sequence>MILNFRTLKASEIDVKPQTVKENGFSLLLYKNARVDMDVLDETVGAMNWQRKHSRENANCIVSIYDEDKKIWVEKEDTGTESFTEKEKGLASDSFKRACFNWGIGRELYTSPFIWISDSKYIKKNKEGKLALTDKFSVKEITVVDKVITELEIIDSKGTVVFSTKSKKTTKREQDKAQEYLNSRAGMIEKLTEYVTGENLEKTLKHFEVEAFWQMTDEQLKEACQKIFKK</sequence>
<evidence type="ECO:0000313" key="2">
    <source>
        <dbReference type="Proteomes" id="UP000016231"/>
    </source>
</evidence>
<evidence type="ECO:0000313" key="1">
    <source>
        <dbReference type="EMBL" id="EEU32757.1"/>
    </source>
</evidence>
<dbReference type="KEGG" id="fnc:HMPREF0946_00830"/>
<protein>
    <submittedName>
        <fullName evidence="1">Uncharacterized protein</fullName>
    </submittedName>
</protein>
<dbReference type="RefSeq" id="WP_008799694.1">
    <property type="nucleotide sequence ID" value="NC_022196.1"/>
</dbReference>
<proteinExistence type="predicted"/>
<dbReference type="EMBL" id="CP003700">
    <property type="protein sequence ID" value="EEU32757.1"/>
    <property type="molecule type" value="Genomic_DNA"/>
</dbReference>
<gene>
    <name evidence="1" type="ORF">HMPREF0946_00830</name>
</gene>
<reference evidence="1 2" key="1">
    <citation type="submission" date="2013-08" db="EMBL/GenBank/DDBJ databases">
        <title>The Genome Sequence of Fusobacterium sp. 3_1_36A2.</title>
        <authorList>
            <consortium name="The Broad Institute Genome Sequencing Platform"/>
            <person name="Earl A."/>
            <person name="Ward D."/>
            <person name="Feldgarden M."/>
            <person name="Gevers D."/>
            <person name="Strauss J."/>
            <person name="White A."/>
            <person name="Allen-Vercoe E."/>
            <person name="Walker B."/>
            <person name="Young S.K."/>
            <person name="Zeng Q."/>
            <person name="Gargeya S."/>
            <person name="Fitzgerald M."/>
            <person name="Haas B."/>
            <person name="Abouelleil A."/>
            <person name="Alvarado L."/>
            <person name="Arachchi H.M."/>
            <person name="Berlin A.M."/>
            <person name="Chapman S.B."/>
            <person name="Goldberg J."/>
            <person name="Griggs A."/>
            <person name="Gujja S."/>
            <person name="Hansen M."/>
            <person name="Howarth C."/>
            <person name="Imamovic A."/>
            <person name="Larimer J."/>
            <person name="McCowen C."/>
            <person name="Montmayeur A."/>
            <person name="Murphy C."/>
            <person name="Neiman D."/>
            <person name="Pearson M."/>
            <person name="Priest M."/>
            <person name="Roberts A."/>
            <person name="Saif S."/>
            <person name="Shea T."/>
            <person name="Sisk P."/>
            <person name="Sykes S."/>
            <person name="Wortman J."/>
            <person name="Nusbaum C."/>
            <person name="Birren B."/>
        </authorList>
    </citation>
    <scope>NUCLEOTIDE SEQUENCE [LARGE SCALE GENOMIC DNA]</scope>
    <source>
        <strain evidence="1 2">3_1_36A2</strain>
    </source>
</reference>
<dbReference type="STRING" id="469604.HMPREF0946_00830"/>
<dbReference type="HOGENOM" id="CLU_065782_0_0_0"/>
<dbReference type="AlphaFoldDB" id="C7XPL4"/>
<dbReference type="Proteomes" id="UP000016231">
    <property type="component" value="Chromosome"/>
</dbReference>
<dbReference type="OrthoDB" id="9805874at2"/>
<organism evidence="1 2">
    <name type="scientific">Fusobacterium vincentii 3_1_36A2</name>
    <dbReference type="NCBI Taxonomy" id="469604"/>
    <lineage>
        <taxon>Bacteria</taxon>
        <taxon>Fusobacteriati</taxon>
        <taxon>Fusobacteriota</taxon>
        <taxon>Fusobacteriia</taxon>
        <taxon>Fusobacteriales</taxon>
        <taxon>Fusobacteriaceae</taxon>
        <taxon>Fusobacterium</taxon>
    </lineage>
</organism>
<accession>C7XPL4</accession>